<keyword evidence="1" id="KW-0539">Nucleus</keyword>
<dbReference type="EC" id="3.1.-.-" evidence="1"/>
<dbReference type="GO" id="GO:0006281">
    <property type="term" value="P:DNA repair"/>
    <property type="evidence" value="ECO:0007669"/>
    <property type="project" value="UniProtKB-UniRule"/>
</dbReference>
<accession>A0AAD3CXJ0</accession>
<comment type="similarity">
    <text evidence="1">Belongs to the XPG/RAD2 endonuclease family. EXO1 subfamily.</text>
</comment>
<evidence type="ECO:0000313" key="3">
    <source>
        <dbReference type="EMBL" id="GFH54057.1"/>
    </source>
</evidence>
<dbReference type="SMART" id="SM00484">
    <property type="entry name" value="XPGI"/>
    <property type="match status" value="1"/>
</dbReference>
<feature type="domain" description="XPG-I" evidence="2">
    <location>
        <begin position="164"/>
        <end position="233"/>
    </location>
</feature>
<keyword evidence="1" id="KW-0479">Metal-binding</keyword>
<keyword evidence="1" id="KW-0238">DNA-binding</keyword>
<name>A0AAD3CXJ0_9STRA</name>
<comment type="cofactor">
    <cofactor evidence="1">
        <name>Mg(2+)</name>
        <dbReference type="ChEBI" id="CHEBI:18420"/>
    </cofactor>
    <text evidence="1">Binds 2 magnesium ions per subunit. They probably participate in the reaction catalyzed by the enzyme. May bind an additional third magnesium ion after substrate binding.</text>
</comment>
<comment type="function">
    <text evidence="1">5'-&gt;3' double-stranded DNA exonuclease which may also possess a cryptic 3'-&gt;5' double-stranded DNA exonuclease activity. Functions in DNA mismatch repair.</text>
</comment>
<evidence type="ECO:0000313" key="4">
    <source>
        <dbReference type="Proteomes" id="UP001054902"/>
    </source>
</evidence>
<dbReference type="Gene3D" id="3.40.50.1010">
    <property type="entry name" value="5'-nuclease"/>
    <property type="match status" value="1"/>
</dbReference>
<reference evidence="3 4" key="1">
    <citation type="journal article" date="2021" name="Sci. Rep.">
        <title>The genome of the diatom Chaetoceros tenuissimus carries an ancient integrated fragment of an extant virus.</title>
        <authorList>
            <person name="Hongo Y."/>
            <person name="Kimura K."/>
            <person name="Takaki Y."/>
            <person name="Yoshida Y."/>
            <person name="Baba S."/>
            <person name="Kobayashi G."/>
            <person name="Nagasaki K."/>
            <person name="Hano T."/>
            <person name="Tomaru Y."/>
        </authorList>
    </citation>
    <scope>NUCLEOTIDE SEQUENCE [LARGE SCALE GENOMIC DNA]</scope>
    <source>
        <strain evidence="3 4">NIES-3715</strain>
    </source>
</reference>
<keyword evidence="1" id="KW-0269">Exonuclease</keyword>
<dbReference type="SUPFAM" id="SSF88723">
    <property type="entry name" value="PIN domain-like"/>
    <property type="match status" value="1"/>
</dbReference>
<comment type="caution">
    <text evidence="3">The sequence shown here is derived from an EMBL/GenBank/DDBJ whole genome shotgun (WGS) entry which is preliminary data.</text>
</comment>
<keyword evidence="4" id="KW-1185">Reference proteome</keyword>
<keyword evidence="1" id="KW-0228">DNA excision</keyword>
<evidence type="ECO:0000259" key="2">
    <source>
        <dbReference type="SMART" id="SM00484"/>
    </source>
</evidence>
<evidence type="ECO:0000256" key="1">
    <source>
        <dbReference type="RuleBase" id="RU910737"/>
    </source>
</evidence>
<dbReference type="GO" id="GO:0003677">
    <property type="term" value="F:DNA binding"/>
    <property type="evidence" value="ECO:0007669"/>
    <property type="project" value="UniProtKB-UniRule"/>
</dbReference>
<proteinExistence type="inferred from homology"/>
<keyword evidence="1" id="KW-0460">Magnesium</keyword>
<dbReference type="GO" id="GO:0046872">
    <property type="term" value="F:metal ion binding"/>
    <property type="evidence" value="ECO:0007669"/>
    <property type="project" value="UniProtKB-UniRule"/>
</dbReference>
<keyword evidence="1" id="KW-0540">Nuclease</keyword>
<protein>
    <recommendedName>
        <fullName evidence="1">Exonuclease 1</fullName>
        <ecNumber evidence="1">3.1.-.-</ecNumber>
    </recommendedName>
</protein>
<dbReference type="InterPro" id="IPR029060">
    <property type="entry name" value="PIN-like_dom_sf"/>
</dbReference>
<dbReference type="GO" id="GO:0005634">
    <property type="term" value="C:nucleus"/>
    <property type="evidence" value="ECO:0007669"/>
    <property type="project" value="UniProtKB-SubCell"/>
</dbReference>
<keyword evidence="1" id="KW-0234">DNA repair</keyword>
<dbReference type="InterPro" id="IPR006084">
    <property type="entry name" value="XPG/Rad2"/>
</dbReference>
<comment type="subcellular location">
    <subcellularLocation>
        <location evidence="1">Nucleus</location>
    </subcellularLocation>
</comment>
<dbReference type="PANTHER" id="PTHR11081">
    <property type="entry name" value="FLAP ENDONUCLEASE FAMILY MEMBER"/>
    <property type="match status" value="1"/>
</dbReference>
<dbReference type="GO" id="GO:0017108">
    <property type="term" value="F:5'-flap endonuclease activity"/>
    <property type="evidence" value="ECO:0007669"/>
    <property type="project" value="TreeGrafter"/>
</dbReference>
<dbReference type="AlphaFoldDB" id="A0AAD3CXJ0"/>
<sequence>MGVNDLMKKIRDGENHCNTTLKRLIKDTPEQIIVGIDMSITIIKMIKRNPNHIDQLFTEPKRPVHGLIDSICNALDPIYKNEGVLVCVFDGLPGSLKKNHAHLSRYGKNEEKKRELEELYKEDDFDSFGEELANAVKVAKLRKELVSFNRPDLLYDLKIELEKRFEGRIYCVGAPFEADHQLAALFHQKIIDLVWTNDNDLCCLGCDVILNLKSDGRCLHVKFDDLLKTRFPDKICKDNIKWSKELLSHVCCFSGCDFIERNPGNSMAKIPDFLKSITDTEGNLMDDVALYNAVKSRWLIPTNVSNEAKAKWTEGYKENHLKLWKYARNMFLFGPASIVTPNNSEISIREAFISGNYTTHLSAYSQRSIEWINSRSELLIGYDPARELRDAFANREDFTPSGDDDEVLNELLQKSFKLEVWCKNGEDIIPLPKLMDDNNRELFHGSILDFEKVPVRCHTKDTLSFWLSCRQIQAPTTMRDVINLVKFVDKQCPDLKPIFKELMRGSSGWISPEILKPNADCIEVRYKTRQDALETVREIFPNISDNFFTEIFHKRNGTRKRIHMHLEGGSFDINSLRVTHDLKSEMIQDAKLVVFTIGCAPSQKLKEKGKEKYYDLTLVIEVNDDLSFKKFHFHPLSRCGCPNGCIICAHLGAFLVLLLILKNFDVKIDKDSGPIEDSSSGSTPYSYEDIKKLLPTPVNEVSSKPLLASHAFLLNGSDKKKKQNNFNDRTKRRKEFAKELASNLLPGTLQTLATDIQVSSETSSIEEQARSQGIVLPEENEELLEYALEGILDATDTPTTPVIEIAYQWLLNLRENRTRTGQEMLRGEEIDKALEDEAQYRECKMYKAVMIERQERFLALTKKFNYSSIDSDDEDDTEGSDNDRG</sequence>
<keyword evidence="1" id="KW-0267">Excision nuclease</keyword>
<organism evidence="3 4">
    <name type="scientific">Chaetoceros tenuissimus</name>
    <dbReference type="NCBI Taxonomy" id="426638"/>
    <lineage>
        <taxon>Eukaryota</taxon>
        <taxon>Sar</taxon>
        <taxon>Stramenopiles</taxon>
        <taxon>Ochrophyta</taxon>
        <taxon>Bacillariophyta</taxon>
        <taxon>Coscinodiscophyceae</taxon>
        <taxon>Chaetocerotophycidae</taxon>
        <taxon>Chaetocerotales</taxon>
        <taxon>Chaetocerotaceae</taxon>
        <taxon>Chaetoceros</taxon>
    </lineage>
</organism>
<keyword evidence="1" id="KW-0227">DNA damage</keyword>
<dbReference type="Pfam" id="PF00867">
    <property type="entry name" value="XPG_I"/>
    <property type="match status" value="1"/>
</dbReference>
<dbReference type="PANTHER" id="PTHR11081:SF8">
    <property type="entry name" value="EXONUCLEASE 1"/>
    <property type="match status" value="1"/>
</dbReference>
<dbReference type="EMBL" id="BLLK01000047">
    <property type="protein sequence ID" value="GFH54057.1"/>
    <property type="molecule type" value="Genomic_DNA"/>
</dbReference>
<keyword evidence="1" id="KW-0378">Hydrolase</keyword>
<dbReference type="GO" id="GO:0035312">
    <property type="term" value="F:5'-3' DNA exonuclease activity"/>
    <property type="evidence" value="ECO:0007669"/>
    <property type="project" value="UniProtKB-UniRule"/>
</dbReference>
<dbReference type="Proteomes" id="UP001054902">
    <property type="component" value="Unassembled WGS sequence"/>
</dbReference>
<dbReference type="InterPro" id="IPR006086">
    <property type="entry name" value="XPG-I_dom"/>
</dbReference>
<gene>
    <name evidence="3" type="ORF">CTEN210_10533</name>
</gene>